<dbReference type="RefSeq" id="WP_108493932.1">
    <property type="nucleotide sequence ID" value="NZ_JBHSFI010000003.1"/>
</dbReference>
<proteinExistence type="predicted"/>
<dbReference type="SUPFAM" id="SSF46955">
    <property type="entry name" value="Putative DNA-binding domain"/>
    <property type="match status" value="1"/>
</dbReference>
<evidence type="ECO:0000259" key="1">
    <source>
        <dbReference type="Pfam" id="PF12728"/>
    </source>
</evidence>
<gene>
    <name evidence="2" type="ORF">ACFO6V_08545</name>
</gene>
<dbReference type="Pfam" id="PF12728">
    <property type="entry name" value="HTH_17"/>
    <property type="match status" value="1"/>
</dbReference>
<organism evidence="2 3">
    <name type="scientific">Promicromonospora alba</name>
    <dbReference type="NCBI Taxonomy" id="1616110"/>
    <lineage>
        <taxon>Bacteria</taxon>
        <taxon>Bacillati</taxon>
        <taxon>Actinomycetota</taxon>
        <taxon>Actinomycetes</taxon>
        <taxon>Micrococcales</taxon>
        <taxon>Promicromonosporaceae</taxon>
        <taxon>Promicromonospora</taxon>
    </lineage>
</organism>
<dbReference type="InterPro" id="IPR041657">
    <property type="entry name" value="HTH_17"/>
</dbReference>
<dbReference type="InterPro" id="IPR009061">
    <property type="entry name" value="DNA-bd_dom_put_sf"/>
</dbReference>
<evidence type="ECO:0000313" key="2">
    <source>
        <dbReference type="EMBL" id="MFC4628281.1"/>
    </source>
</evidence>
<protein>
    <submittedName>
        <fullName evidence="2">Helix-turn-helix transcriptional regulator</fullName>
    </submittedName>
</protein>
<evidence type="ECO:0000313" key="3">
    <source>
        <dbReference type="Proteomes" id="UP001596011"/>
    </source>
</evidence>
<sequence length="67" mass="7699">MESDPLLRTREVSDLLGVPENTLRWWRYIGKGPDSFRLGPRRVVYRRSKVMAWLAAQEAAGAKHTMA</sequence>
<dbReference type="EMBL" id="JBHSFI010000003">
    <property type="protein sequence ID" value="MFC4628281.1"/>
    <property type="molecule type" value="Genomic_DNA"/>
</dbReference>
<reference evidence="3" key="1">
    <citation type="journal article" date="2019" name="Int. J. Syst. Evol. Microbiol.">
        <title>The Global Catalogue of Microorganisms (GCM) 10K type strain sequencing project: providing services to taxonomists for standard genome sequencing and annotation.</title>
        <authorList>
            <consortium name="The Broad Institute Genomics Platform"/>
            <consortium name="The Broad Institute Genome Sequencing Center for Infectious Disease"/>
            <person name="Wu L."/>
            <person name="Ma J."/>
        </authorList>
    </citation>
    <scope>NUCLEOTIDE SEQUENCE [LARGE SCALE GENOMIC DNA]</scope>
    <source>
        <strain evidence="3">CCUG 42722</strain>
    </source>
</reference>
<feature type="domain" description="Helix-turn-helix" evidence="1">
    <location>
        <begin position="6"/>
        <end position="57"/>
    </location>
</feature>
<name>A0ABV9HFA2_9MICO</name>
<accession>A0ABV9HFA2</accession>
<keyword evidence="3" id="KW-1185">Reference proteome</keyword>
<dbReference type="Proteomes" id="UP001596011">
    <property type="component" value="Unassembled WGS sequence"/>
</dbReference>
<comment type="caution">
    <text evidence="2">The sequence shown here is derived from an EMBL/GenBank/DDBJ whole genome shotgun (WGS) entry which is preliminary data.</text>
</comment>